<keyword evidence="2" id="KW-0040">ANK repeat</keyword>
<dbReference type="InterPro" id="IPR027417">
    <property type="entry name" value="P-loop_NTPase"/>
</dbReference>
<dbReference type="Pfam" id="PF24883">
    <property type="entry name" value="NPHP3_N"/>
    <property type="match status" value="1"/>
</dbReference>
<feature type="domain" description="Nephrocystin 3-like N-terminal" evidence="3">
    <location>
        <begin position="308"/>
        <end position="480"/>
    </location>
</feature>
<reference evidence="4 5" key="1">
    <citation type="submission" date="2020-01" db="EMBL/GenBank/DDBJ databases">
        <authorList>
            <person name="Palmer J.M."/>
        </authorList>
    </citation>
    <scope>NUCLEOTIDE SEQUENCE [LARGE SCALE GENOMIC DNA]</scope>
    <source>
        <strain evidence="4 5">TWF970</strain>
    </source>
</reference>
<dbReference type="Gene3D" id="3.40.50.300">
    <property type="entry name" value="P-loop containing nucleotide triphosphate hydrolases"/>
    <property type="match status" value="1"/>
</dbReference>
<dbReference type="SUPFAM" id="SSF48403">
    <property type="entry name" value="Ankyrin repeat"/>
    <property type="match status" value="2"/>
</dbReference>
<dbReference type="Gene3D" id="1.25.40.20">
    <property type="entry name" value="Ankyrin repeat-containing domain"/>
    <property type="match status" value="2"/>
</dbReference>
<feature type="repeat" description="ANK" evidence="2">
    <location>
        <begin position="1265"/>
        <end position="1291"/>
    </location>
</feature>
<dbReference type="EMBL" id="JAABOJ010000001">
    <property type="protein sequence ID" value="KAF3290785.1"/>
    <property type="molecule type" value="Genomic_DNA"/>
</dbReference>
<accession>A0A7C8RMC1</accession>
<evidence type="ECO:0000256" key="2">
    <source>
        <dbReference type="PROSITE-ProRule" id="PRU00023"/>
    </source>
</evidence>
<dbReference type="Pfam" id="PF00023">
    <property type="entry name" value="Ank"/>
    <property type="match status" value="1"/>
</dbReference>
<evidence type="ECO:0000313" key="4">
    <source>
        <dbReference type="EMBL" id="KAF3290785.1"/>
    </source>
</evidence>
<dbReference type="SMART" id="SM00248">
    <property type="entry name" value="ANK"/>
    <property type="match status" value="6"/>
</dbReference>
<protein>
    <recommendedName>
        <fullName evidence="3">Nephrocystin 3-like N-terminal domain-containing protein</fullName>
    </recommendedName>
</protein>
<organism evidence="4 5">
    <name type="scientific">Orbilia oligospora</name>
    <name type="common">Nematode-trapping fungus</name>
    <name type="synonym">Arthrobotrys oligospora</name>
    <dbReference type="NCBI Taxonomy" id="2813651"/>
    <lineage>
        <taxon>Eukaryota</taxon>
        <taxon>Fungi</taxon>
        <taxon>Dikarya</taxon>
        <taxon>Ascomycota</taxon>
        <taxon>Pezizomycotina</taxon>
        <taxon>Orbiliomycetes</taxon>
        <taxon>Orbiliales</taxon>
        <taxon>Orbiliaceae</taxon>
        <taxon>Orbilia</taxon>
    </lineage>
</organism>
<evidence type="ECO:0000256" key="1">
    <source>
        <dbReference type="ARBA" id="ARBA00022737"/>
    </source>
</evidence>
<dbReference type="PROSITE" id="PS50088">
    <property type="entry name" value="ANK_REPEAT"/>
    <property type="match status" value="1"/>
</dbReference>
<dbReference type="InterPro" id="IPR036770">
    <property type="entry name" value="Ankyrin_rpt-contain_sf"/>
</dbReference>
<sequence length="1840" mass="210050">METNGAIHPEVKRKALSQCFEEARNKFKAEYQSACPPGTPKRTEFGRFLQGTDISDLEQICKQLGERAEKRVNNASQLWDTLNSLKDLGDAFISCAPESVSMVWFGIGSLIQIGNAKFQTQLLICGTCESIARIIIDCIRWEGRMRLLDAKSNAPNLEIWDTDIPDLIFHILDFLWSARPHFDDSRLRRLKITLKDVIKKEVQQKVDALLVKYKEIVEIANTHFQELLLHESFQTGTDLKQIMENVRKFTSIGDELVDAVNRQGLLEELNHSKNKIKISGTHERHMKALDDHLATILKQRNGQPVAGWLFDETAYIDWESLSNKTKILYIKGPRGHGKSVIMSNVSRVLGAKGSLVCRFFFKKGEQDIQQSRTALESLLYQLLDSNQVRNDLSVLANIVDIINPKFGDPQSTVGFDAFLATLTSLCESIRRVSEAIKERVCLFIDALDECQDRQEQNFAQMILSIVGTQTDGLRLVFSARNNIDILDELPKRPEGLEVVEITQEKNLTDLTAYLQYNVGTVLKRRIHPVRFPKIFDTELTRVVSIIRSKAKGDFTIARLIIASLQQPSKESLETKIQRLPASIGDIYMSSLESLTPDEQELVVVFLKWIVWSVSGMTVIEISDHYRELYKDRSLSNSAQDDDGGIEELEELPQNLEYDAEIKDLITKDPYEDPDVKDIIHHLENAGRDFFKLDKNTWVVSVDISIREWIQDDPSSKSKIMESRGFQKRRDRQGNTVFKFTLTPSFVRYGESLNDLFVKREAQMSITLDILDTLNNLSFQEKYMLWPKYAKDTEGDSEEPVSPLRYEVRHWQDHIDILQTWWNGSSSLDDPWWAELLAQISIFSKLENLQRWSVQVPNIPEYHHRKGRRFSPRRTYLQSLLQEPIHVACRFGLRPMVDYILRAQPRRQTVFAIQGPVLGLDSDRISQSFIGDQTTLGDRDTFQRFGRDLGTDRDGDCSQDLPKGTSHEELNDLLYRVSLLSRTADEDLSNSVMEWIVSNLDTEAISAWLALKERRDERIRKYAFFLLFNKRSQEGPSRLGDTLNAEALNFAKRHGDDERLLLDKFADLIRKHCSKPTQQTPIVNTPDGYGRLPLYIAAEHPNTVRRLIEYGADANKTGRGLVRLRRGGLGPCPTAPELPLVSILYDLIYWEERLDDKTSGRMLQSAMILLAKTVKLEEVVDCNGRNLLQLAARIGDLELFKLLCLSGRWNVHVKDKEGSTPMHYLFRDRKSPRDKRRISDILEICRIMVNMRQQNEADLLNARNERGESPLTLAVDGHWVEIVRLLIELGADPHDEIVPGHNCFHILALSSSGEETLELEIAAVLFSSRVDSAKRGANQETPLSIALRHRDNGKPYLVHLLIQKYSELGYISKSNVELLTSYGGNILHWAAKSPREDTFGEVIRTLLQNGIPVEDIQGLLLQFDLSQKLPIDRAINNLNFDAIQEIMAIHRDPKSWKSSRKEFLLCYSGTRLADHWISEKANINIQDLMVDPTSGLFKAKKIFNYLLGCIPAMSFLMFETALFYLIMGEGSILLQYIDIGLIASQYGASFRDKSGWNLVDVLTHIKLEGLIDILKLKERNHSPPGVILKPSRIGQTTNSLGKLSENGLEFNLPDAAISDELCRKLRGTEGEYVPFHIDSRVYYAKYKTKVFADHPVPPENGFYFEAHISNATRDLSGRYSAQFSYWKEKFRLEDLTFGSSTPSYDPFELKIGFKSFGSGHSLLFLLRGRSLILNWLGSGKHIRYQVSKEPPTSEAHTHYVGCGINHSQNEIFQTYNGVIQNVVKVLDAGRYTPELIFAWGYSDVRFNFGTERFQFELANDLDRVWDRSFLDSFGLKGDSSP</sequence>
<dbReference type="InterPro" id="IPR056884">
    <property type="entry name" value="NPHP3-like_N"/>
</dbReference>
<dbReference type="OrthoDB" id="5330164at2759"/>
<dbReference type="SUPFAM" id="SSF52540">
    <property type="entry name" value="P-loop containing nucleoside triphosphate hydrolases"/>
    <property type="match status" value="1"/>
</dbReference>
<dbReference type="InterPro" id="IPR043136">
    <property type="entry name" value="B30.2/SPRY_sf"/>
</dbReference>
<name>A0A7C8RMC1_ORBOL</name>
<dbReference type="Proteomes" id="UP000474640">
    <property type="component" value="Unassembled WGS sequence"/>
</dbReference>
<gene>
    <name evidence="4" type="ORF">TWF970_000049</name>
</gene>
<dbReference type="InterPro" id="IPR002110">
    <property type="entry name" value="Ankyrin_rpt"/>
</dbReference>
<dbReference type="Gene3D" id="2.60.120.920">
    <property type="match status" value="1"/>
</dbReference>
<dbReference type="PANTHER" id="PTHR10039:SF17">
    <property type="entry name" value="FUNGAL STAND N-TERMINAL GOODBYE DOMAIN-CONTAINING PROTEIN-RELATED"/>
    <property type="match status" value="1"/>
</dbReference>
<evidence type="ECO:0000313" key="5">
    <source>
        <dbReference type="Proteomes" id="UP000474640"/>
    </source>
</evidence>
<comment type="caution">
    <text evidence="4">The sequence shown here is derived from an EMBL/GenBank/DDBJ whole genome shotgun (WGS) entry which is preliminary data.</text>
</comment>
<evidence type="ECO:0000259" key="3">
    <source>
        <dbReference type="Pfam" id="PF24883"/>
    </source>
</evidence>
<dbReference type="PANTHER" id="PTHR10039">
    <property type="entry name" value="AMELOGENIN"/>
    <property type="match status" value="1"/>
</dbReference>
<dbReference type="PROSITE" id="PS50297">
    <property type="entry name" value="ANK_REP_REGION"/>
    <property type="match status" value="1"/>
</dbReference>
<keyword evidence="1" id="KW-0677">Repeat</keyword>
<proteinExistence type="predicted"/>